<dbReference type="PANTHER" id="PTHR30469:SF15">
    <property type="entry name" value="HLYD FAMILY OF SECRETION PROTEINS"/>
    <property type="match status" value="1"/>
</dbReference>
<dbReference type="STRING" id="411684.HPDFL43_16176"/>
<dbReference type="Proteomes" id="UP000004291">
    <property type="component" value="Chromosome"/>
</dbReference>
<organism evidence="6 7">
    <name type="scientific">Hoeflea phototrophica (strain DSM 17068 / NCIMB 14078 / DFL-43)</name>
    <dbReference type="NCBI Taxonomy" id="411684"/>
    <lineage>
        <taxon>Bacteria</taxon>
        <taxon>Pseudomonadati</taxon>
        <taxon>Pseudomonadota</taxon>
        <taxon>Alphaproteobacteria</taxon>
        <taxon>Hyphomicrobiales</taxon>
        <taxon>Rhizobiaceae</taxon>
        <taxon>Hoeflea</taxon>
    </lineage>
</organism>
<feature type="domain" description="Multidrug resistance protein MdtA-like C-terminal permuted SH3" evidence="4">
    <location>
        <begin position="275"/>
        <end position="330"/>
    </location>
</feature>
<dbReference type="InterPro" id="IPR058647">
    <property type="entry name" value="BSH_CzcB-like"/>
</dbReference>
<dbReference type="Gene3D" id="2.40.420.20">
    <property type="match status" value="1"/>
</dbReference>
<evidence type="ECO:0000259" key="4">
    <source>
        <dbReference type="Pfam" id="PF25967"/>
    </source>
</evidence>
<dbReference type="Pfam" id="PF25973">
    <property type="entry name" value="BSH_CzcB"/>
    <property type="match status" value="1"/>
</dbReference>
<dbReference type="Gene3D" id="2.40.50.100">
    <property type="match status" value="1"/>
</dbReference>
<dbReference type="AlphaFoldDB" id="A9D792"/>
<dbReference type="PANTHER" id="PTHR30469">
    <property type="entry name" value="MULTIDRUG RESISTANCE PROTEIN MDTA"/>
    <property type="match status" value="1"/>
</dbReference>
<feature type="domain" description="CusB-like beta-barrel" evidence="3">
    <location>
        <begin position="196"/>
        <end position="266"/>
    </location>
</feature>
<evidence type="ECO:0000259" key="3">
    <source>
        <dbReference type="Pfam" id="PF25954"/>
    </source>
</evidence>
<evidence type="ECO:0000313" key="7">
    <source>
        <dbReference type="Proteomes" id="UP000004291"/>
    </source>
</evidence>
<reference evidence="6 7" key="1">
    <citation type="submission" date="2007-10" db="EMBL/GenBank/DDBJ databases">
        <authorList>
            <person name="Wagner-Dobler I."/>
            <person name="Ferriera S."/>
            <person name="Johnson J."/>
            <person name="Kravitz S."/>
            <person name="Beeson K."/>
            <person name="Sutton G."/>
            <person name="Rogers Y.-H."/>
            <person name="Friedman R."/>
            <person name="Frazier M."/>
            <person name="Venter J.C."/>
        </authorList>
    </citation>
    <scope>NUCLEOTIDE SEQUENCE [LARGE SCALE GENOMIC DNA]</scope>
    <source>
        <strain evidence="6 7">DFL-43</strain>
    </source>
</reference>
<reference evidence="6 7" key="2">
    <citation type="submission" date="2012-06" db="EMBL/GenBank/DDBJ databases">
        <authorList>
            <person name="Fiebig A."/>
        </authorList>
    </citation>
    <scope>NUCLEOTIDE SEQUENCE [LARGE SCALE GENOMIC DNA]</scope>
    <source>
        <strain evidence="6 7">DFL-43</strain>
    </source>
</reference>
<dbReference type="Gene3D" id="2.40.30.170">
    <property type="match status" value="1"/>
</dbReference>
<proteinExistence type="inferred from homology"/>
<dbReference type="InterPro" id="IPR058792">
    <property type="entry name" value="Beta-barrel_RND_2"/>
</dbReference>
<dbReference type="Pfam" id="PF25954">
    <property type="entry name" value="Beta-barrel_RND_2"/>
    <property type="match status" value="1"/>
</dbReference>
<protein>
    <submittedName>
        <fullName evidence="6">RND family efflux transporter, MFP subunit</fullName>
    </submittedName>
</protein>
<comment type="caution">
    <text evidence="6">The sequence shown here is derived from an EMBL/GenBank/DDBJ whole genome shotgun (WGS) entry which is preliminary data.</text>
</comment>
<dbReference type="InterPro" id="IPR006143">
    <property type="entry name" value="RND_pump_MFP"/>
</dbReference>
<dbReference type="GO" id="GO:1990281">
    <property type="term" value="C:efflux pump complex"/>
    <property type="evidence" value="ECO:0007669"/>
    <property type="project" value="TreeGrafter"/>
</dbReference>
<name>A9D792_HOEPD</name>
<feature type="signal peptide" evidence="2">
    <location>
        <begin position="1"/>
        <end position="18"/>
    </location>
</feature>
<keyword evidence="7" id="KW-1185">Reference proteome</keyword>
<evidence type="ECO:0000313" key="6">
    <source>
        <dbReference type="EMBL" id="EDQ33029.1"/>
    </source>
</evidence>
<dbReference type="Gene3D" id="1.10.287.470">
    <property type="entry name" value="Helix hairpin bin"/>
    <property type="match status" value="1"/>
</dbReference>
<evidence type="ECO:0000259" key="5">
    <source>
        <dbReference type="Pfam" id="PF25973"/>
    </source>
</evidence>
<dbReference type="EMBL" id="ABIA03000004">
    <property type="protein sequence ID" value="EDQ33029.1"/>
    <property type="molecule type" value="Genomic_DNA"/>
</dbReference>
<dbReference type="NCBIfam" id="TIGR01730">
    <property type="entry name" value="RND_mfp"/>
    <property type="match status" value="1"/>
</dbReference>
<feature type="domain" description="CzcB-like barrel-sandwich hybrid" evidence="5">
    <location>
        <begin position="57"/>
        <end position="190"/>
    </location>
</feature>
<dbReference type="OrthoDB" id="9813967at2"/>
<dbReference type="SUPFAM" id="SSF111369">
    <property type="entry name" value="HlyD-like secretion proteins"/>
    <property type="match status" value="1"/>
</dbReference>
<evidence type="ECO:0000256" key="2">
    <source>
        <dbReference type="SAM" id="SignalP"/>
    </source>
</evidence>
<gene>
    <name evidence="6" type="ORF">HPDFL43_16176</name>
</gene>
<keyword evidence="2" id="KW-0732">Signal</keyword>
<sequence length="345" mass="36401">MRTLIAILAIAVAMPAFAQDRPRPVASILVDAKEAILRSYTGSVVAGTEVELGFPMIGTISNRPVDVGDQVSNGDMLAQLSAEDLTSDLRSAEASVVVARSQLRSATNARDRAKELAERGVSSSTTLEDRERALVAAQAQLDQALSGSAQAQDLLDLATLKAPFDGVVTETEAEIGATVSAGQTVLRFADSGTREVVIDVSEQDAGLVNKGDRFTVRLLADDSVSAEAVLDRINPVAERATRTQRLHLVLENPSPSFRLGALARVEPSRNAALQIIVPLSAVLEPPAVWLVERGSNTVAKQPVVIAETNEDFAVIASGLTPGDEVVTKGTHSLEDGQIVGPRISE</sequence>
<dbReference type="Pfam" id="PF25967">
    <property type="entry name" value="RND-MFP_C"/>
    <property type="match status" value="1"/>
</dbReference>
<dbReference type="eggNOG" id="COG0845">
    <property type="taxonomic scope" value="Bacteria"/>
</dbReference>
<dbReference type="GO" id="GO:0015562">
    <property type="term" value="F:efflux transmembrane transporter activity"/>
    <property type="evidence" value="ECO:0007669"/>
    <property type="project" value="TreeGrafter"/>
</dbReference>
<accession>A9D792</accession>
<feature type="chain" id="PRO_5002737275" evidence="2">
    <location>
        <begin position="19"/>
        <end position="345"/>
    </location>
</feature>
<dbReference type="InterPro" id="IPR058627">
    <property type="entry name" value="MdtA-like_C"/>
</dbReference>
<dbReference type="HOGENOM" id="CLU_018816_1_0_5"/>
<evidence type="ECO:0000256" key="1">
    <source>
        <dbReference type="ARBA" id="ARBA00009477"/>
    </source>
</evidence>
<comment type="similarity">
    <text evidence="1">Belongs to the membrane fusion protein (MFP) (TC 8.A.1) family.</text>
</comment>